<evidence type="ECO:0000313" key="1">
    <source>
        <dbReference type="EMBL" id="CAJ2672627.1"/>
    </source>
</evidence>
<accession>A0ACB0LVX1</accession>
<dbReference type="Proteomes" id="UP001177021">
    <property type="component" value="Unassembled WGS sequence"/>
</dbReference>
<protein>
    <submittedName>
        <fullName evidence="1">Uncharacterized protein</fullName>
    </submittedName>
</protein>
<gene>
    <name evidence="1" type="ORF">MILVUS5_LOCUS36241</name>
</gene>
<evidence type="ECO:0000313" key="2">
    <source>
        <dbReference type="Proteomes" id="UP001177021"/>
    </source>
</evidence>
<organism evidence="1 2">
    <name type="scientific">Trifolium pratense</name>
    <name type="common">Red clover</name>
    <dbReference type="NCBI Taxonomy" id="57577"/>
    <lineage>
        <taxon>Eukaryota</taxon>
        <taxon>Viridiplantae</taxon>
        <taxon>Streptophyta</taxon>
        <taxon>Embryophyta</taxon>
        <taxon>Tracheophyta</taxon>
        <taxon>Spermatophyta</taxon>
        <taxon>Magnoliopsida</taxon>
        <taxon>eudicotyledons</taxon>
        <taxon>Gunneridae</taxon>
        <taxon>Pentapetalae</taxon>
        <taxon>rosids</taxon>
        <taxon>fabids</taxon>
        <taxon>Fabales</taxon>
        <taxon>Fabaceae</taxon>
        <taxon>Papilionoideae</taxon>
        <taxon>50 kb inversion clade</taxon>
        <taxon>NPAAA clade</taxon>
        <taxon>Hologalegina</taxon>
        <taxon>IRL clade</taxon>
        <taxon>Trifolieae</taxon>
        <taxon>Trifolium</taxon>
    </lineage>
</organism>
<keyword evidence="2" id="KW-1185">Reference proteome</keyword>
<reference evidence="1" key="1">
    <citation type="submission" date="2023-10" db="EMBL/GenBank/DDBJ databases">
        <authorList>
            <person name="Rodriguez Cubillos JULIANA M."/>
            <person name="De Vega J."/>
        </authorList>
    </citation>
    <scope>NUCLEOTIDE SEQUENCE</scope>
</reference>
<name>A0ACB0LVX1_TRIPR</name>
<comment type="caution">
    <text evidence="1">The sequence shown here is derived from an EMBL/GenBank/DDBJ whole genome shotgun (WGS) entry which is preliminary data.</text>
</comment>
<dbReference type="EMBL" id="CASHSV030000716">
    <property type="protein sequence ID" value="CAJ2672627.1"/>
    <property type="molecule type" value="Genomic_DNA"/>
</dbReference>
<sequence length="539" mass="62622">MKGETVNVTWLSGFWPVPRKIGSEDKDRIGIMAFEVAGLMSKLVNFWHSLSDNEVMNLREWIVNSVGVKMLVSDDEYFLMELTWNEILHNFQSISQSVARLGKRCKDPIYHSYESFVHNPSQNYVQWSGWEYRLKKMEKKVKKMERFVTSMSLLSQELEVLKECEQTLRRMKLNRDMVDKAKLVEFQKKVMWQRQQVQNVRDLSPWSRSYDYIVRLLARSLCTILERIIFVFGNSHLPIENQQNDSSRTMNYTNNSLARNNSFPAALNVMQSSVHPSETNLNEFFSGPIGRKNKSKKKKKVQQVLQSQDSCEKLLSSEGKQLKYIGSFKGCISIQNDSDYHVVQSCIPSNGGSTRKNIDVKTKPVVNKSSFFHRSRVYFKLSLKEKLKPVPSTLGEAALALHYANVIVLIEKIVSSPRANMIDVQTRDNLYNRLPTTIRTALRSKLKWYAKGKLETEWNVVLTQILEWLAPLAHNMVKWHCERNFEKEYTSLKANVLLVQTLYFANQAKTEAAMVELLVGLHYVCRIDKKQVLDRLRRN</sequence>
<proteinExistence type="predicted"/>